<name>A0A4Q9QZA2_9GAMM</name>
<organism evidence="2 5">
    <name type="scientific">Phytopseudomonas dryadis</name>
    <dbReference type="NCBI Taxonomy" id="2487520"/>
    <lineage>
        <taxon>Bacteria</taxon>
        <taxon>Pseudomonadati</taxon>
        <taxon>Pseudomonadota</taxon>
        <taxon>Gammaproteobacteria</taxon>
        <taxon>Pseudomonadales</taxon>
        <taxon>Pseudomonadaceae</taxon>
        <taxon>Phytopseudomonas</taxon>
    </lineage>
</organism>
<dbReference type="Proteomes" id="UP000293172">
    <property type="component" value="Unassembled WGS sequence"/>
</dbReference>
<keyword evidence="4" id="KW-1185">Reference proteome</keyword>
<protein>
    <submittedName>
        <fullName evidence="2">Holliday junction resolvasome, helicase subunit</fullName>
    </submittedName>
</protein>
<reference evidence="4 5" key="1">
    <citation type="submission" date="2018-06" db="EMBL/GenBank/DDBJ databases">
        <title>Three novel Pseudomonas species isolated from symptomatic oak.</title>
        <authorList>
            <person name="Bueno-Gonzalez V."/>
            <person name="Brady C."/>
        </authorList>
    </citation>
    <scope>NUCLEOTIDE SEQUENCE [LARGE SCALE GENOMIC DNA]</scope>
    <source>
        <strain evidence="3 4">P26B</strain>
        <strain evidence="2 5">P6B</strain>
    </source>
</reference>
<dbReference type="InterPro" id="IPR012661">
    <property type="entry name" value="CHP02448"/>
</dbReference>
<accession>A0A4Q9QZA2</accession>
<dbReference type="GO" id="GO:0004386">
    <property type="term" value="F:helicase activity"/>
    <property type="evidence" value="ECO:0007669"/>
    <property type="project" value="UniProtKB-KW"/>
</dbReference>
<dbReference type="EMBL" id="QJUM01000024">
    <property type="protein sequence ID" value="TBV02417.1"/>
    <property type="molecule type" value="Genomic_DNA"/>
</dbReference>
<dbReference type="RefSeq" id="WP_131177380.1">
    <property type="nucleotide sequence ID" value="NZ_QJUL01000019.1"/>
</dbReference>
<dbReference type="Pfam" id="PF09498">
    <property type="entry name" value="DUF2388"/>
    <property type="match status" value="1"/>
</dbReference>
<keyword evidence="2" id="KW-0378">Hydrolase</keyword>
<evidence type="ECO:0000313" key="5">
    <source>
        <dbReference type="Proteomes" id="UP000293172"/>
    </source>
</evidence>
<keyword evidence="2" id="KW-0347">Helicase</keyword>
<evidence type="ECO:0000313" key="3">
    <source>
        <dbReference type="EMBL" id="TBV02417.1"/>
    </source>
</evidence>
<feature type="signal peptide" evidence="1">
    <location>
        <begin position="1"/>
        <end position="21"/>
    </location>
</feature>
<dbReference type="AlphaFoldDB" id="A0A4Q9QZA2"/>
<evidence type="ECO:0000256" key="1">
    <source>
        <dbReference type="SAM" id="SignalP"/>
    </source>
</evidence>
<dbReference type="NCBIfam" id="TIGR02448">
    <property type="entry name" value="conserverd hypothetical protein"/>
    <property type="match status" value="1"/>
</dbReference>
<dbReference type="Proteomes" id="UP000291334">
    <property type="component" value="Unassembled WGS sequence"/>
</dbReference>
<feature type="chain" id="PRO_5020723462" evidence="1">
    <location>
        <begin position="22"/>
        <end position="105"/>
    </location>
</feature>
<sequence>MNPARTLALFSLLSFTGAASASSLVVTTDTLVDALAATVDATSDATSSLVDNKVVQAARDDAASFVASHGDIRGARLEAALRHIRQRAPQLIADDRQLALAILAR</sequence>
<dbReference type="OrthoDB" id="7022011at2"/>
<proteinExistence type="predicted"/>
<keyword evidence="2" id="KW-0067">ATP-binding</keyword>
<comment type="caution">
    <text evidence="2">The sequence shown here is derived from an EMBL/GenBank/DDBJ whole genome shotgun (WGS) entry which is preliminary data.</text>
</comment>
<gene>
    <name evidence="3" type="ORF">DNK34_18745</name>
    <name evidence="2" type="ORF">DNK44_14470</name>
</gene>
<dbReference type="EMBL" id="QJUL01000019">
    <property type="protein sequence ID" value="TBU91249.1"/>
    <property type="molecule type" value="Genomic_DNA"/>
</dbReference>
<keyword evidence="2" id="KW-0547">Nucleotide-binding</keyword>
<evidence type="ECO:0000313" key="4">
    <source>
        <dbReference type="Proteomes" id="UP000291334"/>
    </source>
</evidence>
<evidence type="ECO:0000313" key="2">
    <source>
        <dbReference type="EMBL" id="TBU91249.1"/>
    </source>
</evidence>
<keyword evidence="1" id="KW-0732">Signal</keyword>